<dbReference type="Gene3D" id="3.40.630.40">
    <property type="entry name" value="Zn-dependent exopeptidases"/>
    <property type="match status" value="1"/>
</dbReference>
<protein>
    <submittedName>
        <fullName evidence="1">N-formylglutamate amidohydrolase</fullName>
    </submittedName>
</protein>
<dbReference type="AlphaFoldDB" id="A0AA43B9Q9"/>
<dbReference type="InterPro" id="IPR011227">
    <property type="entry name" value="UCP029730"/>
</dbReference>
<organism evidence="1 2">
    <name type="scientific">Sphingobium yanoikuyae</name>
    <name type="common">Sphingomonas yanoikuyae</name>
    <dbReference type="NCBI Taxonomy" id="13690"/>
    <lineage>
        <taxon>Bacteria</taxon>
        <taxon>Pseudomonadati</taxon>
        <taxon>Pseudomonadota</taxon>
        <taxon>Alphaproteobacteria</taxon>
        <taxon>Sphingomonadales</taxon>
        <taxon>Sphingomonadaceae</taxon>
        <taxon>Sphingobium</taxon>
    </lineage>
</organism>
<dbReference type="EMBL" id="JAOCKX010000001">
    <property type="protein sequence ID" value="MDH2129494.1"/>
    <property type="molecule type" value="Genomic_DNA"/>
</dbReference>
<dbReference type="InterPro" id="IPR007709">
    <property type="entry name" value="N-FG_amidohydro"/>
</dbReference>
<sequence>MVALQGPEDRDRHIALDIGVEGLGQVLARELDCPFLRQIYSRLVIDCNRHSERADAVPEISDRTYIPGNMNLPDSVRRARIESIHVPYHAAISRMLDDRQHQGRATVLVSLHSFTPILNGSARPWDVGILYWRGRTDFALGLRDALARQTGIVVGDNVPYAMDETDYTVPYHAFSRALPYVEIEVKQSLIGDPQGQAVWAARLGTAAREALDRIAL</sequence>
<dbReference type="RefSeq" id="WP_279731284.1">
    <property type="nucleotide sequence ID" value="NZ_JAOCKX010000001.1"/>
</dbReference>
<dbReference type="SUPFAM" id="SSF53187">
    <property type="entry name" value="Zn-dependent exopeptidases"/>
    <property type="match status" value="1"/>
</dbReference>
<reference evidence="1" key="1">
    <citation type="submission" date="2022-09" db="EMBL/GenBank/DDBJ databases">
        <title>Intensive care unit water sources are persistently colonized with multi-drug resistant bacteria and are the site of extensive horizontal gene transfer of antibiotic resistance genes.</title>
        <authorList>
            <person name="Diorio-Toth L."/>
        </authorList>
    </citation>
    <scope>NUCLEOTIDE SEQUENCE</scope>
    <source>
        <strain evidence="1">GD03659</strain>
    </source>
</reference>
<gene>
    <name evidence="1" type="ORF">N5J77_00040</name>
</gene>
<proteinExistence type="predicted"/>
<evidence type="ECO:0000313" key="1">
    <source>
        <dbReference type="EMBL" id="MDH2129494.1"/>
    </source>
</evidence>
<dbReference type="PIRSF" id="PIRSF029730">
    <property type="entry name" value="UCP029730"/>
    <property type="match status" value="1"/>
</dbReference>
<dbReference type="Pfam" id="PF05013">
    <property type="entry name" value="FGase"/>
    <property type="match status" value="1"/>
</dbReference>
<comment type="caution">
    <text evidence="1">The sequence shown here is derived from an EMBL/GenBank/DDBJ whole genome shotgun (WGS) entry which is preliminary data.</text>
</comment>
<evidence type="ECO:0000313" key="2">
    <source>
        <dbReference type="Proteomes" id="UP001162318"/>
    </source>
</evidence>
<name>A0AA43B9Q9_SPHYA</name>
<accession>A0AA43B9Q9</accession>
<dbReference type="Proteomes" id="UP001162318">
    <property type="component" value="Unassembled WGS sequence"/>
</dbReference>